<dbReference type="InterPro" id="IPR017853">
    <property type="entry name" value="GH"/>
</dbReference>
<dbReference type="SMART" id="SM00635">
    <property type="entry name" value="BID_2"/>
    <property type="match status" value="1"/>
</dbReference>
<dbReference type="InterPro" id="IPR003343">
    <property type="entry name" value="Big_2"/>
</dbReference>
<dbReference type="Gene3D" id="2.60.40.4270">
    <property type="entry name" value="Listeria-Bacteroides repeat domain"/>
    <property type="match status" value="2"/>
</dbReference>
<gene>
    <name evidence="4" type="ORF">OM074_07630</name>
</gene>
<dbReference type="Gene3D" id="2.60.40.10">
    <property type="entry name" value="Immunoglobulins"/>
    <property type="match status" value="3"/>
</dbReference>
<feature type="chain" id="PRO_5042061926" evidence="2">
    <location>
        <begin position="24"/>
        <end position="1735"/>
    </location>
</feature>
<dbReference type="PROSITE" id="PS50853">
    <property type="entry name" value="FN3"/>
    <property type="match status" value="1"/>
</dbReference>
<feature type="signal peptide" evidence="2">
    <location>
        <begin position="1"/>
        <end position="23"/>
    </location>
</feature>
<dbReference type="Pfam" id="PF11790">
    <property type="entry name" value="Glyco_hydro_cc"/>
    <property type="match status" value="1"/>
</dbReference>
<dbReference type="InterPro" id="IPR003961">
    <property type="entry name" value="FN3_dom"/>
</dbReference>
<dbReference type="GO" id="GO:0005975">
    <property type="term" value="P:carbohydrate metabolic process"/>
    <property type="evidence" value="ECO:0007669"/>
    <property type="project" value="UniProtKB-ARBA"/>
</dbReference>
<evidence type="ECO:0000313" key="5">
    <source>
        <dbReference type="Proteomes" id="UP001207408"/>
    </source>
</evidence>
<dbReference type="InterPro" id="IPR008964">
    <property type="entry name" value="Invasin/intimin_cell_adhesion"/>
</dbReference>
<dbReference type="SUPFAM" id="SSF51445">
    <property type="entry name" value="(Trans)glycosidases"/>
    <property type="match status" value="1"/>
</dbReference>
<dbReference type="Pfam" id="PF13385">
    <property type="entry name" value="Laminin_G_3"/>
    <property type="match status" value="1"/>
</dbReference>
<dbReference type="GO" id="GO:0030313">
    <property type="term" value="C:cell envelope"/>
    <property type="evidence" value="ECO:0007669"/>
    <property type="project" value="UniProtKB-SubCell"/>
</dbReference>
<dbReference type="SUPFAM" id="SSF49899">
    <property type="entry name" value="Concanavalin A-like lectins/glucanases"/>
    <property type="match status" value="1"/>
</dbReference>
<dbReference type="NCBIfam" id="TIGR02543">
    <property type="entry name" value="List_Bact_rpt"/>
    <property type="match status" value="2"/>
</dbReference>
<dbReference type="Pfam" id="PF02368">
    <property type="entry name" value="Big_2"/>
    <property type="match status" value="1"/>
</dbReference>
<dbReference type="InterPro" id="IPR013320">
    <property type="entry name" value="ConA-like_dom_sf"/>
</dbReference>
<dbReference type="Pfam" id="PF09479">
    <property type="entry name" value="Flg_new"/>
    <property type="match status" value="2"/>
</dbReference>
<dbReference type="InterPro" id="IPR013378">
    <property type="entry name" value="InlB-like_B-rpt"/>
</dbReference>
<dbReference type="RefSeq" id="WP_301198866.1">
    <property type="nucleotide sequence ID" value="NZ_JAPDPI010000012.1"/>
</dbReference>
<evidence type="ECO:0000256" key="2">
    <source>
        <dbReference type="SAM" id="SignalP"/>
    </source>
</evidence>
<protein>
    <submittedName>
        <fullName evidence="4">InlB B-repeat-containing protein</fullName>
    </submittedName>
</protein>
<keyword evidence="2" id="KW-0732">Signal</keyword>
<evidence type="ECO:0000313" key="4">
    <source>
        <dbReference type="EMBL" id="MCW3805495.1"/>
    </source>
</evidence>
<dbReference type="GO" id="GO:0004553">
    <property type="term" value="F:hydrolase activity, hydrolyzing O-glycosyl compounds"/>
    <property type="evidence" value="ECO:0007669"/>
    <property type="project" value="UniProtKB-ARBA"/>
</dbReference>
<evidence type="ECO:0000259" key="3">
    <source>
        <dbReference type="PROSITE" id="PS50853"/>
    </source>
</evidence>
<keyword evidence="5" id="KW-1185">Reference proteome</keyword>
<feature type="domain" description="Fibronectin type-III" evidence="3">
    <location>
        <begin position="1202"/>
        <end position="1290"/>
    </location>
</feature>
<sequence length="1735" mass="190278">MKRFSTMIFMSVMFCIGIINTQAQNILEGWDDTAGTPYDAGWRVDGSISVTWGTLNGSDNRYRTNLGSPVYNGSDPMLYITLADTKYGYPVTVTEGKVYGLAGKAWRRNGSTGSVAFNFCLAEDLLGSDPVSETSLTVTGNNVVSTFSDLRLAVPEGFTSGYFLWDVHVNSGTWNDAGIWLLNITELGNAIPVVFNTNGGSEVESQYFLEGESYTVSTPSTPIKTGYIFEGWYSDEALTSAFDFSASVTTGTTIYARWNDIKGELSALITEAEGLLTGGTPTGQSYLNDEITSAQTVVDDVSATVEQVSIALDSLTDAISNYQDASLLSLLVNSSDIDGFDANIQDYVYDLAPNSAIPTVSATANDAATIDITQASAIPGSGTVIVTAGNGSTKTYTVVFKFNYMTGWDGNGIGTTTDVPSDFGWACSSSVTWVDASNDNDNYAYRYRDNLGVGRAFTHPANDNVFSFPIELKAGSIYQFSCTNSNINGAVTTMFGINSTSDASGTMLNSQTLIAPKWSTNTAFSFFFSADVDGTYYMVWQTTNGSDRNVAWDFYITEAENALSVVFDTDGGSSIAKQYFADGESYTIVEPDEPTKDGYVFAGWYTDNTYSVPFDFTNSVSENTTLYARFVTQENPVMVDLTINNDQVSITAAKYMNITVSGTSELHLTSTEPLLESSINLESVDSWLYLDAVKPSTVIAEYLSNIKINGADFNEETDRIAIYGGGTVIIPNGKVDAQQALTIYNGTDFSGESMQFEINNYYRSAELGSFDNNVRSFKLKKGYSCTFANNENGTGFSRVYIASDSDLEVPVMPEGLDFVSFVRVLRWEWISKKGICGSLPGITNSSWFYDWGASASTGYSDYEYVPMRHNAGWASFDVINSRTNVSHVLGYNEPSHTDQANMTVEEAIRQWPELFKSGLRLGSPAPDAIRKQWLVDFLEMADSLNYRVDFVAGHMYWSGQTGQGLYNSITDVCTNLYGGRPMWITEWNNGANWTSETWPTASGPQRDADMNIIYDEDGNTTEVTRPLSPENAAKQLAWIQDALDGLDRCEYLERHAFYNWVQDARAVALGGKLTPAGEYFADYKSKVGFSKTKEYIHTWHIAPPLPSYTLSDDYSSCILKWYDHNGETGTSYIIERKLEGESDFTTLATLVPGDDYTYGSNVTYSDPITNSAEYRVKAVSYKDTESIYSRIVTLTLDPEVTAPIDLSGTVVSSSIIDLSWSAVDGARSYNLKRSATVDGTYETIGSYLTGLTYRDSELAEGTTYYYKISSVNNLGETEDSEPVTVTTNTIVVPTAISGVFASSGDSQIALTWDFQYDVLYRIYRSDSEDGNFVMIADNIDATRYADKELTNGQIYFYKVAAFNTAGEFVDPVVYQITPKYGQYAYFNFDETSGTYYDSWGGYNGTPNATASVTGVKNNAVDFVADDKSYVQLASGLTSDLDDFTISFWGNLTTKGSRIFDFGNSTSTFMMLSTGLRYKITCAAGTYDVTASGYSIPTGEWVNLALSQQGTTFKMYMNGELILEDNNATVYPSDMGENLYNYLVKSRWSSDSYTTCMFDEFRIYNRALNDDEINAVMDESVYSLTLSPNSLELLVDESYQLSSTFFPDNANTADLVWKTTDASVAGVVDGMVTASGQGSATISLETADGSVVASCLVNVSVYTGISKQESKVVLTLKDNILTVDSPNQEVVEVYSVTGELILKDDKQAGIYKTSVPKSSRLLIVKGSLGWVRKVVQ</sequence>
<dbReference type="InterPro" id="IPR013783">
    <property type="entry name" value="Ig-like_fold"/>
</dbReference>
<evidence type="ECO:0000256" key="1">
    <source>
        <dbReference type="ARBA" id="ARBA00004196"/>
    </source>
</evidence>
<dbReference type="Gene3D" id="1.20.1270.90">
    <property type="entry name" value="AF1782-like"/>
    <property type="match status" value="1"/>
</dbReference>
<reference evidence="4" key="1">
    <citation type="submission" date="2022-10" db="EMBL/GenBank/DDBJ databases">
        <authorList>
            <person name="Yu W.X."/>
        </authorList>
    </citation>
    <scope>NUCLEOTIDE SEQUENCE</scope>
    <source>
        <strain evidence="4">D04</strain>
    </source>
</reference>
<dbReference type="CDD" id="cd00063">
    <property type="entry name" value="FN3"/>
    <property type="match status" value="1"/>
</dbReference>
<dbReference type="Gene3D" id="2.60.20.10">
    <property type="entry name" value="Crystallins"/>
    <property type="match status" value="1"/>
</dbReference>
<dbReference type="InterPro" id="IPR024655">
    <property type="entry name" value="Asl1_glyco_hydro_catalytic"/>
</dbReference>
<dbReference type="Gene3D" id="2.60.120.200">
    <property type="match status" value="1"/>
</dbReference>
<dbReference type="EMBL" id="JAPDPI010000012">
    <property type="protein sequence ID" value="MCW3805495.1"/>
    <property type="molecule type" value="Genomic_DNA"/>
</dbReference>
<dbReference type="SMART" id="SM00060">
    <property type="entry name" value="FN3"/>
    <property type="match status" value="2"/>
</dbReference>
<dbReference type="SUPFAM" id="SSF49373">
    <property type="entry name" value="Invasin/intimin cell-adhesion fragments"/>
    <property type="match status" value="1"/>
</dbReference>
<dbReference type="InterPro" id="IPR042229">
    <property type="entry name" value="Listeria/Bacterioides_rpt_sf"/>
</dbReference>
<proteinExistence type="predicted"/>
<comment type="caution">
    <text evidence="4">The sequence shown here is derived from an EMBL/GenBank/DDBJ whole genome shotgun (WGS) entry which is preliminary data.</text>
</comment>
<accession>A0AAE3SKG3</accession>
<name>A0AAE3SKG3_9BACT</name>
<dbReference type="Proteomes" id="UP001207408">
    <property type="component" value="Unassembled WGS sequence"/>
</dbReference>
<organism evidence="4 5">
    <name type="scientific">Plebeiibacterium marinum</name>
    <dbReference type="NCBI Taxonomy" id="2992111"/>
    <lineage>
        <taxon>Bacteria</taxon>
        <taxon>Pseudomonadati</taxon>
        <taxon>Bacteroidota</taxon>
        <taxon>Bacteroidia</taxon>
        <taxon>Marinilabiliales</taxon>
        <taxon>Marinilabiliaceae</taxon>
        <taxon>Plebeiibacterium</taxon>
    </lineage>
</organism>
<dbReference type="InterPro" id="IPR036116">
    <property type="entry name" value="FN3_sf"/>
</dbReference>
<dbReference type="SUPFAM" id="SSF49265">
    <property type="entry name" value="Fibronectin type III"/>
    <property type="match status" value="1"/>
</dbReference>
<dbReference type="Gene3D" id="2.60.40.1080">
    <property type="match status" value="1"/>
</dbReference>
<comment type="subcellular location">
    <subcellularLocation>
        <location evidence="1">Cell envelope</location>
    </subcellularLocation>
</comment>